<organism evidence="4 5">
    <name type="scientific">Cecembia calidifontis</name>
    <dbReference type="NCBI Taxonomy" id="1187080"/>
    <lineage>
        <taxon>Bacteria</taxon>
        <taxon>Pseudomonadati</taxon>
        <taxon>Bacteroidota</taxon>
        <taxon>Cytophagia</taxon>
        <taxon>Cytophagales</taxon>
        <taxon>Cyclobacteriaceae</taxon>
        <taxon>Cecembia</taxon>
    </lineage>
</organism>
<feature type="domain" description="CzcB-like C-terminal circularly permuted SH3-like" evidence="3">
    <location>
        <begin position="288"/>
        <end position="342"/>
    </location>
</feature>
<dbReference type="InterPro" id="IPR006143">
    <property type="entry name" value="RND_pump_MFP"/>
</dbReference>
<dbReference type="InterPro" id="IPR058625">
    <property type="entry name" value="MdtA-like_BSH"/>
</dbReference>
<reference evidence="4 5" key="1">
    <citation type="submission" date="2019-02" db="EMBL/GenBank/DDBJ databases">
        <title>Genomic Encyclopedia of Archaeal and Bacterial Type Strains, Phase II (KMG-II): from individual species to whole genera.</title>
        <authorList>
            <person name="Goeker M."/>
        </authorList>
    </citation>
    <scope>NUCLEOTIDE SEQUENCE [LARGE SCALE GENOMIC DNA]</scope>
    <source>
        <strain evidence="4 5">DSM 21411</strain>
    </source>
</reference>
<dbReference type="Gene3D" id="2.40.30.170">
    <property type="match status" value="1"/>
</dbReference>
<dbReference type="GO" id="GO:1990281">
    <property type="term" value="C:efflux pump complex"/>
    <property type="evidence" value="ECO:0007669"/>
    <property type="project" value="TreeGrafter"/>
</dbReference>
<evidence type="ECO:0000259" key="2">
    <source>
        <dbReference type="Pfam" id="PF25917"/>
    </source>
</evidence>
<dbReference type="Pfam" id="PF25917">
    <property type="entry name" value="BSH_RND"/>
    <property type="match status" value="1"/>
</dbReference>
<evidence type="ECO:0000256" key="1">
    <source>
        <dbReference type="ARBA" id="ARBA00009477"/>
    </source>
</evidence>
<dbReference type="PANTHER" id="PTHR30469">
    <property type="entry name" value="MULTIDRUG RESISTANCE PROTEIN MDTA"/>
    <property type="match status" value="1"/>
</dbReference>
<proteinExistence type="inferred from homology"/>
<dbReference type="NCBIfam" id="TIGR01730">
    <property type="entry name" value="RND_mfp"/>
    <property type="match status" value="1"/>
</dbReference>
<name>A0A4Q7P3Z6_9BACT</name>
<dbReference type="Proteomes" id="UP000292209">
    <property type="component" value="Unassembled WGS sequence"/>
</dbReference>
<accession>A0A4Q7P3Z6</accession>
<dbReference type="PROSITE" id="PS51257">
    <property type="entry name" value="PROKAR_LIPOPROTEIN"/>
    <property type="match status" value="1"/>
</dbReference>
<dbReference type="EMBL" id="SGXG01000001">
    <property type="protein sequence ID" value="RZS94574.1"/>
    <property type="molecule type" value="Genomic_DNA"/>
</dbReference>
<dbReference type="AlphaFoldDB" id="A0A4Q7P3Z6"/>
<comment type="similarity">
    <text evidence="1">Belongs to the membrane fusion protein (MFP) (TC 8.A.1) family.</text>
</comment>
<sequence length="357" mass="39508">MKTHRFQFFLAIAALVFISCKEEEGKSQDQPLESFRAEVSATPVRVAQAERKSFDYLINATGKMEALEQIKINAERSGILELMTLKEGDFVEKGKTLARLDLRESQLKLEKAKIALKNAEVNYQSEALSFSEVFEGNDEKRKKEIEDYLKVKSGLYAAELDLREAVMDLEKSTIKAPISGRIADIKVKSGTLVNAGDELFEIINTGQLEIKVKVLESDINLISIGQKAEIYPVGGGFPDLTGTVRSINPKVDENGLVQVSILMSATKGLLPGMNARAIIRAPQNNSLVVPKEALVYRSNRPVVFTIENNESKWNYVEVGKDNGREVEVLSGIEAGMIVITSNNLQLAHQAPVQIIKE</sequence>
<dbReference type="SUPFAM" id="SSF111369">
    <property type="entry name" value="HlyD-like secretion proteins"/>
    <property type="match status" value="1"/>
</dbReference>
<evidence type="ECO:0000313" key="4">
    <source>
        <dbReference type="EMBL" id="RZS94574.1"/>
    </source>
</evidence>
<dbReference type="Pfam" id="PF25975">
    <property type="entry name" value="CzcB_C"/>
    <property type="match status" value="1"/>
</dbReference>
<dbReference type="Gene3D" id="2.40.50.100">
    <property type="match status" value="1"/>
</dbReference>
<dbReference type="OrthoDB" id="1522646at2"/>
<evidence type="ECO:0000313" key="5">
    <source>
        <dbReference type="Proteomes" id="UP000292209"/>
    </source>
</evidence>
<dbReference type="Gene3D" id="2.40.420.20">
    <property type="match status" value="1"/>
</dbReference>
<comment type="caution">
    <text evidence="4">The sequence shown here is derived from an EMBL/GenBank/DDBJ whole genome shotgun (WGS) entry which is preliminary data.</text>
</comment>
<evidence type="ECO:0000259" key="3">
    <source>
        <dbReference type="Pfam" id="PF25975"/>
    </source>
</evidence>
<dbReference type="InterPro" id="IPR058649">
    <property type="entry name" value="CzcB_C"/>
</dbReference>
<dbReference type="RefSeq" id="WP_130273811.1">
    <property type="nucleotide sequence ID" value="NZ_SGXG01000001.1"/>
</dbReference>
<dbReference type="GO" id="GO:0015562">
    <property type="term" value="F:efflux transmembrane transporter activity"/>
    <property type="evidence" value="ECO:0007669"/>
    <property type="project" value="TreeGrafter"/>
</dbReference>
<protein>
    <submittedName>
        <fullName evidence="4">RND family efflux transporter MFP subunit</fullName>
    </submittedName>
</protein>
<dbReference type="PANTHER" id="PTHR30469:SF15">
    <property type="entry name" value="HLYD FAMILY OF SECRETION PROTEINS"/>
    <property type="match status" value="1"/>
</dbReference>
<dbReference type="Gene3D" id="1.10.287.470">
    <property type="entry name" value="Helix hairpin bin"/>
    <property type="match status" value="1"/>
</dbReference>
<keyword evidence="5" id="KW-1185">Reference proteome</keyword>
<gene>
    <name evidence="4" type="ORF">BC751_0074</name>
</gene>
<feature type="domain" description="Multidrug resistance protein MdtA-like barrel-sandwich hybrid" evidence="2">
    <location>
        <begin position="69"/>
        <end position="203"/>
    </location>
</feature>